<keyword evidence="2" id="KW-1185">Reference proteome</keyword>
<comment type="caution">
    <text evidence="1">The sequence shown here is derived from an EMBL/GenBank/DDBJ whole genome shotgun (WGS) entry which is preliminary data.</text>
</comment>
<evidence type="ECO:0000313" key="2">
    <source>
        <dbReference type="Proteomes" id="UP001156694"/>
    </source>
</evidence>
<evidence type="ECO:0008006" key="3">
    <source>
        <dbReference type="Google" id="ProtNLM"/>
    </source>
</evidence>
<organism evidence="1 2">
    <name type="scientific">Amylibacter marinus</name>
    <dbReference type="NCBI Taxonomy" id="1475483"/>
    <lineage>
        <taxon>Bacteria</taxon>
        <taxon>Pseudomonadati</taxon>
        <taxon>Pseudomonadota</taxon>
        <taxon>Alphaproteobacteria</taxon>
        <taxon>Rhodobacterales</taxon>
        <taxon>Paracoccaceae</taxon>
        <taxon>Amylibacter</taxon>
    </lineage>
</organism>
<dbReference type="EMBL" id="BSNN01000004">
    <property type="protein sequence ID" value="GLQ35680.1"/>
    <property type="molecule type" value="Genomic_DNA"/>
</dbReference>
<dbReference type="CDD" id="cd07178">
    <property type="entry name" value="terB_like_YebE"/>
    <property type="match status" value="1"/>
</dbReference>
<sequence length="265" mass="25824">MSLVSTLAKVAIGVAVAKGVKSVAGGKSSSGGGLGDLLGGALGGGSGGSGGLGDLLGGALKGGGSGNAGGMGDLLGGLMGGGASKSAAPGGLGDLMGGLLKGGAGGASGGLGDILGQLGGAGAAGGLGGLLTNALENKGQLTQPSTQEDEDAAALMIRAMIQSAKSDGSIDEAEKDKLLNNLGELDRDEMAMIDAEVARSVDPKSLARATPRGMEAQVYMMSVMGIDLDTQDEASYLHDLGQALNLERSKMNEVHEMLGAQPLYR</sequence>
<protein>
    <recommendedName>
        <fullName evidence="3">Tellurite resistance TerB family protein</fullName>
    </recommendedName>
</protein>
<dbReference type="RefSeq" id="WP_284378436.1">
    <property type="nucleotide sequence ID" value="NZ_BSNN01000004.1"/>
</dbReference>
<dbReference type="InterPro" id="IPR029024">
    <property type="entry name" value="TerB-like"/>
</dbReference>
<dbReference type="Pfam" id="PF04391">
    <property type="entry name" value="DUF533"/>
    <property type="match status" value="1"/>
</dbReference>
<reference evidence="2" key="1">
    <citation type="journal article" date="2019" name="Int. J. Syst. Evol. Microbiol.">
        <title>The Global Catalogue of Microorganisms (GCM) 10K type strain sequencing project: providing services to taxonomists for standard genome sequencing and annotation.</title>
        <authorList>
            <consortium name="The Broad Institute Genomics Platform"/>
            <consortium name="The Broad Institute Genome Sequencing Center for Infectious Disease"/>
            <person name="Wu L."/>
            <person name="Ma J."/>
        </authorList>
    </citation>
    <scope>NUCLEOTIDE SEQUENCE [LARGE SCALE GENOMIC DNA]</scope>
    <source>
        <strain evidence="2">NBRC 110140</strain>
    </source>
</reference>
<dbReference type="Proteomes" id="UP001156694">
    <property type="component" value="Unassembled WGS sequence"/>
</dbReference>
<gene>
    <name evidence="1" type="ORF">GCM10007939_19630</name>
</gene>
<dbReference type="InterPro" id="IPR007486">
    <property type="entry name" value="YebE"/>
</dbReference>
<proteinExistence type="predicted"/>
<evidence type="ECO:0000313" key="1">
    <source>
        <dbReference type="EMBL" id="GLQ35680.1"/>
    </source>
</evidence>
<name>A0ABQ5VWN8_9RHOB</name>
<accession>A0ABQ5VWN8</accession>
<dbReference type="SUPFAM" id="SSF158682">
    <property type="entry name" value="TerB-like"/>
    <property type="match status" value="1"/>
</dbReference>